<gene>
    <name evidence="1" type="ORF">ESB13_10670</name>
</gene>
<dbReference type="Proteomes" id="UP000290545">
    <property type="component" value="Unassembled WGS sequence"/>
</dbReference>
<accession>A0A4Q1DE88</accession>
<name>A0A4Q1DE88_9BACT</name>
<dbReference type="OrthoDB" id="1376969at2"/>
<proteinExistence type="predicted"/>
<dbReference type="AlphaFoldDB" id="A0A4Q1DE88"/>
<dbReference type="PROSITE" id="PS51257">
    <property type="entry name" value="PROKAR_LIPOPROTEIN"/>
    <property type="match status" value="1"/>
</dbReference>
<organism evidence="1 2">
    <name type="scientific">Filimonas effusa</name>
    <dbReference type="NCBI Taxonomy" id="2508721"/>
    <lineage>
        <taxon>Bacteria</taxon>
        <taxon>Pseudomonadati</taxon>
        <taxon>Bacteroidota</taxon>
        <taxon>Chitinophagia</taxon>
        <taxon>Chitinophagales</taxon>
        <taxon>Chitinophagaceae</taxon>
        <taxon>Filimonas</taxon>
    </lineage>
</organism>
<dbReference type="EMBL" id="SDHZ01000001">
    <property type="protein sequence ID" value="RXK87215.1"/>
    <property type="molecule type" value="Genomic_DNA"/>
</dbReference>
<evidence type="ECO:0000313" key="2">
    <source>
        <dbReference type="Proteomes" id="UP000290545"/>
    </source>
</evidence>
<keyword evidence="2" id="KW-1185">Reference proteome</keyword>
<evidence type="ECO:0008006" key="3">
    <source>
        <dbReference type="Google" id="ProtNLM"/>
    </source>
</evidence>
<evidence type="ECO:0000313" key="1">
    <source>
        <dbReference type="EMBL" id="RXK87215.1"/>
    </source>
</evidence>
<dbReference type="RefSeq" id="WP_129002965.1">
    <property type="nucleotide sequence ID" value="NZ_SDHZ01000001.1"/>
</dbReference>
<comment type="caution">
    <text evidence="1">The sequence shown here is derived from an EMBL/GenBank/DDBJ whole genome shotgun (WGS) entry which is preliminary data.</text>
</comment>
<protein>
    <recommendedName>
        <fullName evidence="3">DUF4595 domain-containing protein</fullName>
    </recommendedName>
</protein>
<sequence>MNRRYLLAGICIVFSIVSCQKGIEWDLSDEEEVDTGVLSKIGYQVSTATGGTETSEKQFFRDAQQQLTEYSQSGKLGGQDIGLRYRFTRNTNGKVVRMAEDNYPAATNISSIIRDIYYTGDKLAYMLSTKYTTTGQLSDSTAFVYGSNGLVSARILYNVVLGTAYAFMKDEFTYDGQLNLVSKKMYTYNGTGYDLNATVSYTYGTNKASLRLPVAETFITGVEAQAVAGFELFSSPGYMEQLSQTGSNGSVQRFDNYMVSPTFAVSERPLKIGGIINGRAATITYTYKEP</sequence>
<dbReference type="Gene3D" id="2.40.128.720">
    <property type="match status" value="1"/>
</dbReference>
<reference evidence="1 2" key="1">
    <citation type="submission" date="2019-01" db="EMBL/GenBank/DDBJ databases">
        <title>Filimonas sp. strain TTM-71.</title>
        <authorList>
            <person name="Chen W.-M."/>
        </authorList>
    </citation>
    <scope>NUCLEOTIDE SEQUENCE [LARGE SCALE GENOMIC DNA]</scope>
    <source>
        <strain evidence="1 2">TTM-71</strain>
    </source>
</reference>